<dbReference type="InterPro" id="IPR000843">
    <property type="entry name" value="HTH_LacI"/>
</dbReference>
<feature type="domain" description="HTH lacI-type" evidence="4">
    <location>
        <begin position="5"/>
        <end position="61"/>
    </location>
</feature>
<dbReference type="CDD" id="cd01392">
    <property type="entry name" value="HTH_LacI"/>
    <property type="match status" value="1"/>
</dbReference>
<dbReference type="PANTHER" id="PTHR30146:SF109">
    <property type="entry name" value="HTH-TYPE TRANSCRIPTIONAL REGULATOR GALS"/>
    <property type="match status" value="1"/>
</dbReference>
<evidence type="ECO:0000256" key="3">
    <source>
        <dbReference type="ARBA" id="ARBA00023163"/>
    </source>
</evidence>
<dbReference type="InterPro" id="IPR046335">
    <property type="entry name" value="LacI/GalR-like_sensor"/>
</dbReference>
<dbReference type="InterPro" id="IPR010982">
    <property type="entry name" value="Lambda_DNA-bd_dom_sf"/>
</dbReference>
<reference evidence="5" key="2">
    <citation type="submission" date="2020-09" db="EMBL/GenBank/DDBJ databases">
        <authorList>
            <person name="Sun Q."/>
            <person name="Kim S."/>
        </authorList>
    </citation>
    <scope>NUCLEOTIDE SEQUENCE</scope>
    <source>
        <strain evidence="5">KCTC 12988</strain>
    </source>
</reference>
<dbReference type="AlphaFoldDB" id="A0A918TKI5"/>
<dbReference type="SMART" id="SM00354">
    <property type="entry name" value="HTH_LACI"/>
    <property type="match status" value="1"/>
</dbReference>
<dbReference type="CDD" id="cd06267">
    <property type="entry name" value="PBP1_LacI_sugar_binding-like"/>
    <property type="match status" value="1"/>
</dbReference>
<organism evidence="5 6">
    <name type="scientific">Roseibacillus persicicus</name>
    <dbReference type="NCBI Taxonomy" id="454148"/>
    <lineage>
        <taxon>Bacteria</taxon>
        <taxon>Pseudomonadati</taxon>
        <taxon>Verrucomicrobiota</taxon>
        <taxon>Verrucomicrobiia</taxon>
        <taxon>Verrucomicrobiales</taxon>
        <taxon>Verrucomicrobiaceae</taxon>
        <taxon>Roseibacillus</taxon>
    </lineage>
</organism>
<dbReference type="SUPFAM" id="SSF47413">
    <property type="entry name" value="lambda repressor-like DNA-binding domains"/>
    <property type="match status" value="1"/>
</dbReference>
<keyword evidence="6" id="KW-1185">Reference proteome</keyword>
<dbReference type="Gene3D" id="1.10.260.40">
    <property type="entry name" value="lambda repressor-like DNA-binding domains"/>
    <property type="match status" value="1"/>
</dbReference>
<evidence type="ECO:0000256" key="1">
    <source>
        <dbReference type="ARBA" id="ARBA00023015"/>
    </source>
</evidence>
<dbReference type="EMBL" id="BMXI01000007">
    <property type="protein sequence ID" value="GHC53297.1"/>
    <property type="molecule type" value="Genomic_DNA"/>
</dbReference>
<dbReference type="Pfam" id="PF13377">
    <property type="entry name" value="Peripla_BP_3"/>
    <property type="match status" value="1"/>
</dbReference>
<evidence type="ECO:0000256" key="2">
    <source>
        <dbReference type="ARBA" id="ARBA00023125"/>
    </source>
</evidence>
<dbReference type="Gene3D" id="3.40.50.2300">
    <property type="match status" value="2"/>
</dbReference>
<keyword evidence="2" id="KW-0238">DNA-binding</keyword>
<evidence type="ECO:0000313" key="6">
    <source>
        <dbReference type="Proteomes" id="UP000644507"/>
    </source>
</evidence>
<reference evidence="5" key="1">
    <citation type="journal article" date="2014" name="Int. J. Syst. Evol. Microbiol.">
        <title>Complete genome sequence of Corynebacterium casei LMG S-19264T (=DSM 44701T), isolated from a smear-ripened cheese.</title>
        <authorList>
            <consortium name="US DOE Joint Genome Institute (JGI-PGF)"/>
            <person name="Walter F."/>
            <person name="Albersmeier A."/>
            <person name="Kalinowski J."/>
            <person name="Ruckert C."/>
        </authorList>
    </citation>
    <scope>NUCLEOTIDE SEQUENCE</scope>
    <source>
        <strain evidence="5">KCTC 12988</strain>
    </source>
</reference>
<protein>
    <submittedName>
        <fullName evidence="5">LacI family transcriptional regulator</fullName>
    </submittedName>
</protein>
<accession>A0A918TKI5</accession>
<dbReference type="Proteomes" id="UP000644507">
    <property type="component" value="Unassembled WGS sequence"/>
</dbReference>
<keyword evidence="1" id="KW-0805">Transcription regulation</keyword>
<proteinExistence type="predicted"/>
<dbReference type="PANTHER" id="PTHR30146">
    <property type="entry name" value="LACI-RELATED TRANSCRIPTIONAL REPRESSOR"/>
    <property type="match status" value="1"/>
</dbReference>
<dbReference type="PROSITE" id="PS50932">
    <property type="entry name" value="HTH_LACI_2"/>
    <property type="match status" value="1"/>
</dbReference>
<dbReference type="RefSeq" id="WP_189569774.1">
    <property type="nucleotide sequence ID" value="NZ_BMXI01000007.1"/>
</dbReference>
<sequence>MQKKIRLKDVAERAGVAVNTASTILNRRPNSWASKETEERVFKAAKELNYRPNKAARALRSGSYQTIGILVQDLTNPFYASLVETLSRVAEEHNYDLLIQNCRSSIPREERLLEELKEIGVDGSILCLSDNEKYRDELVRHSQTAHPVVALGSGIPTLPLPVDSILSDFSFGLEEGIKQLRKLGHQHFVFLHAISEGVDDGDRTTLVREFLNDSEIPDGNVTMLNCGPTIDSAYQVFAEYLKKNISPRPTALIAMNDLSAFGGMRAAVEAGLKIPQDLSVVGVDDVPFSSYSYVSLSSVRQRYEKICRTAIEMLISRLDKNSSDNISGPRQVVFPTHFVARESIGPAAS</sequence>
<dbReference type="InterPro" id="IPR028082">
    <property type="entry name" value="Peripla_BP_I"/>
</dbReference>
<dbReference type="GO" id="GO:0003700">
    <property type="term" value="F:DNA-binding transcription factor activity"/>
    <property type="evidence" value="ECO:0007669"/>
    <property type="project" value="TreeGrafter"/>
</dbReference>
<gene>
    <name evidence="5" type="ORF">GCM10007100_19720</name>
</gene>
<evidence type="ECO:0000259" key="4">
    <source>
        <dbReference type="PROSITE" id="PS50932"/>
    </source>
</evidence>
<name>A0A918TKI5_9BACT</name>
<comment type="caution">
    <text evidence="5">The sequence shown here is derived from an EMBL/GenBank/DDBJ whole genome shotgun (WGS) entry which is preliminary data.</text>
</comment>
<keyword evidence="3" id="KW-0804">Transcription</keyword>
<dbReference type="SUPFAM" id="SSF53822">
    <property type="entry name" value="Periplasmic binding protein-like I"/>
    <property type="match status" value="1"/>
</dbReference>
<dbReference type="Pfam" id="PF00356">
    <property type="entry name" value="LacI"/>
    <property type="match status" value="1"/>
</dbReference>
<evidence type="ECO:0000313" key="5">
    <source>
        <dbReference type="EMBL" id="GHC53297.1"/>
    </source>
</evidence>
<dbReference type="GO" id="GO:0000976">
    <property type="term" value="F:transcription cis-regulatory region binding"/>
    <property type="evidence" value="ECO:0007669"/>
    <property type="project" value="TreeGrafter"/>
</dbReference>